<dbReference type="Proteomes" id="UP001165122">
    <property type="component" value="Unassembled WGS sequence"/>
</dbReference>
<evidence type="ECO:0000313" key="3">
    <source>
        <dbReference type="EMBL" id="GMH99165.1"/>
    </source>
</evidence>
<evidence type="ECO:0000313" key="4">
    <source>
        <dbReference type="Proteomes" id="UP001165122"/>
    </source>
</evidence>
<keyword evidence="2" id="KW-1133">Transmembrane helix</keyword>
<dbReference type="EMBL" id="BRXW01000004">
    <property type="protein sequence ID" value="GMH99165.1"/>
    <property type="molecule type" value="Genomic_DNA"/>
</dbReference>
<comment type="caution">
    <text evidence="3">The sequence shown here is derived from an EMBL/GenBank/DDBJ whole genome shotgun (WGS) entry which is preliminary data.</text>
</comment>
<gene>
    <name evidence="3" type="ORF">TrLO_g6899</name>
</gene>
<feature type="transmembrane region" description="Helical" evidence="2">
    <location>
        <begin position="241"/>
        <end position="260"/>
    </location>
</feature>
<dbReference type="AlphaFoldDB" id="A0A9W7C3U1"/>
<evidence type="ECO:0000256" key="1">
    <source>
        <dbReference type="SAM" id="MobiDB-lite"/>
    </source>
</evidence>
<dbReference type="OrthoDB" id="10430322at2759"/>
<reference evidence="4" key="1">
    <citation type="journal article" date="2023" name="Commun. Biol.">
        <title>Genome analysis of Parmales, the sister group of diatoms, reveals the evolutionary specialization of diatoms from phago-mixotrophs to photoautotrophs.</title>
        <authorList>
            <person name="Ban H."/>
            <person name="Sato S."/>
            <person name="Yoshikawa S."/>
            <person name="Yamada K."/>
            <person name="Nakamura Y."/>
            <person name="Ichinomiya M."/>
            <person name="Sato N."/>
            <person name="Blanc-Mathieu R."/>
            <person name="Endo H."/>
            <person name="Kuwata A."/>
            <person name="Ogata H."/>
        </authorList>
    </citation>
    <scope>NUCLEOTIDE SEQUENCE [LARGE SCALE GENOMIC DNA]</scope>
    <source>
        <strain evidence="4">NIES 3700</strain>
    </source>
</reference>
<proteinExistence type="predicted"/>
<feature type="region of interest" description="Disordered" evidence="1">
    <location>
        <begin position="335"/>
        <end position="360"/>
    </location>
</feature>
<evidence type="ECO:0000256" key="2">
    <source>
        <dbReference type="SAM" id="Phobius"/>
    </source>
</evidence>
<accession>A0A9W7C3U1</accession>
<organism evidence="3 4">
    <name type="scientific">Triparma laevis f. longispina</name>
    <dbReference type="NCBI Taxonomy" id="1714387"/>
    <lineage>
        <taxon>Eukaryota</taxon>
        <taxon>Sar</taxon>
        <taxon>Stramenopiles</taxon>
        <taxon>Ochrophyta</taxon>
        <taxon>Bolidophyceae</taxon>
        <taxon>Parmales</taxon>
        <taxon>Triparmaceae</taxon>
        <taxon>Triparma</taxon>
    </lineage>
</organism>
<sequence length="360" mass="40066">MPEKYAWKLLTTNNNFTRALLPLLQPTSVPLPNTTPSSLLHYLSAHPLYTSSSHVITSGTEISYGAHIVKGRLAKLERKVSTFSRKIEDLTVFQSKPHPEASEDGLEKLVESMKEADGDSSGDKAKDPKLIYDANTIFDAEDEPMSKLITAVSFCVKTNVSADILYLMLSKVALKSNFTEHKGVTFQPQFAICNGGKKSPDLKVTVNMPTITWRFSNTKLVMWFVRSDSKVITEKGNSLKAIGWMLLIVAFLSYGVHFMLTSGSNYCSYELLKELCELHGDVKVEDWIDSAVKVTSAVCIVSYYALKTMGKVWEKQEKKFLEDLKKQFLGEMVKAGGNGSGNGEAKSTPTAMRRTKKHKK</sequence>
<keyword evidence="2" id="KW-0812">Transmembrane</keyword>
<keyword evidence="4" id="KW-1185">Reference proteome</keyword>
<keyword evidence="2" id="KW-0472">Membrane</keyword>
<protein>
    <submittedName>
        <fullName evidence="3">Uncharacterized protein</fullName>
    </submittedName>
</protein>
<name>A0A9W7C3U1_9STRA</name>